<feature type="signal peptide" evidence="2">
    <location>
        <begin position="1"/>
        <end position="22"/>
    </location>
</feature>
<evidence type="ECO:0000313" key="4">
    <source>
        <dbReference type="Proteomes" id="UP000016931"/>
    </source>
</evidence>
<dbReference type="Proteomes" id="UP000016931">
    <property type="component" value="Unassembled WGS sequence"/>
</dbReference>
<dbReference type="SUPFAM" id="SSF55486">
    <property type="entry name" value="Metalloproteases ('zincins'), catalytic domain"/>
    <property type="match status" value="1"/>
</dbReference>
<organism evidence="3 4">
    <name type="scientific">Sphaerulina musiva (strain SO2202)</name>
    <name type="common">Poplar stem canker fungus</name>
    <name type="synonym">Septoria musiva</name>
    <dbReference type="NCBI Taxonomy" id="692275"/>
    <lineage>
        <taxon>Eukaryota</taxon>
        <taxon>Fungi</taxon>
        <taxon>Dikarya</taxon>
        <taxon>Ascomycota</taxon>
        <taxon>Pezizomycotina</taxon>
        <taxon>Dothideomycetes</taxon>
        <taxon>Dothideomycetidae</taxon>
        <taxon>Mycosphaerellales</taxon>
        <taxon>Mycosphaerellaceae</taxon>
        <taxon>Sphaerulina</taxon>
    </lineage>
</organism>
<dbReference type="HOGENOM" id="CLU_960320_0_0_1"/>
<dbReference type="GO" id="GO:0008237">
    <property type="term" value="F:metallopeptidase activity"/>
    <property type="evidence" value="ECO:0007669"/>
    <property type="project" value="InterPro"/>
</dbReference>
<dbReference type="OrthoDB" id="3636627at2759"/>
<protein>
    <recommendedName>
        <fullName evidence="5">Lysine-specific metallo-endopeptidase domain-containing protein</fullName>
    </recommendedName>
</protein>
<keyword evidence="2" id="KW-0732">Signal</keyword>
<proteinExistence type="predicted"/>
<dbReference type="EMBL" id="KB456261">
    <property type="protein sequence ID" value="EMF16028.1"/>
    <property type="molecule type" value="Genomic_DNA"/>
</dbReference>
<keyword evidence="4" id="KW-1185">Reference proteome</keyword>
<dbReference type="RefSeq" id="XP_016764149.1">
    <property type="nucleotide sequence ID" value="XM_016901126.1"/>
</dbReference>
<evidence type="ECO:0008006" key="5">
    <source>
        <dbReference type="Google" id="ProtNLM"/>
    </source>
</evidence>
<evidence type="ECO:0000256" key="1">
    <source>
        <dbReference type="SAM" id="Phobius"/>
    </source>
</evidence>
<evidence type="ECO:0000256" key="2">
    <source>
        <dbReference type="SAM" id="SignalP"/>
    </source>
</evidence>
<feature type="chain" id="PRO_5004032569" description="Lysine-specific metallo-endopeptidase domain-containing protein" evidence="2">
    <location>
        <begin position="23"/>
        <end position="290"/>
    </location>
</feature>
<dbReference type="Gene3D" id="3.40.390.10">
    <property type="entry name" value="Collagenase (Catalytic Domain)"/>
    <property type="match status" value="1"/>
</dbReference>
<name>M3CQS5_SPHMS</name>
<reference evidence="3 4" key="1">
    <citation type="journal article" date="2012" name="PLoS Pathog.">
        <title>Diverse lifestyles and strategies of plant pathogenesis encoded in the genomes of eighteen Dothideomycetes fungi.</title>
        <authorList>
            <person name="Ohm R.A."/>
            <person name="Feau N."/>
            <person name="Henrissat B."/>
            <person name="Schoch C.L."/>
            <person name="Horwitz B.A."/>
            <person name="Barry K.W."/>
            <person name="Condon B.J."/>
            <person name="Copeland A.C."/>
            <person name="Dhillon B."/>
            <person name="Glaser F."/>
            <person name="Hesse C.N."/>
            <person name="Kosti I."/>
            <person name="LaButti K."/>
            <person name="Lindquist E.A."/>
            <person name="Lucas S."/>
            <person name="Salamov A.A."/>
            <person name="Bradshaw R.E."/>
            <person name="Ciuffetti L."/>
            <person name="Hamelin R.C."/>
            <person name="Kema G.H.J."/>
            <person name="Lawrence C."/>
            <person name="Scott J.A."/>
            <person name="Spatafora J.W."/>
            <person name="Turgeon B.G."/>
            <person name="de Wit P.J.G.M."/>
            <person name="Zhong S."/>
            <person name="Goodwin S.B."/>
            <person name="Grigoriev I.V."/>
        </authorList>
    </citation>
    <scope>NUCLEOTIDE SEQUENCE [LARGE SCALE GENOMIC DNA]</scope>
    <source>
        <strain evidence="3 4">SO2202</strain>
    </source>
</reference>
<sequence>MHTNTAVHALLALGSYTTGVLASPCRGHELVHLEAAVLKAQACVATVLNEHNRIRHNDSEVPQGSKKLRKRYFGDLSKDHDRYVDGVFHRMQEQWSKTTWDCAGPGTRDGVHCEHEDVRAFVRDANEVTFCPNQLRGRSLEARLLIHEMTHTPAVRGPRRIVDIEYSEPGACYQLPNILGSDHGAYGNFRAQQLAFWSSSAAVVNADNYALYAWQMCLLLDHNRMSPPAKINLQPLPAFCNVQSLSPFLSSTSDENWMIFIMKAIFTALLTALVTALFIAPRRVTRVWFS</sequence>
<dbReference type="AlphaFoldDB" id="M3CQS5"/>
<gene>
    <name evidence="3" type="ORF">SEPMUDRAFT_115086</name>
</gene>
<keyword evidence="1" id="KW-0812">Transmembrane</keyword>
<feature type="transmembrane region" description="Helical" evidence="1">
    <location>
        <begin position="257"/>
        <end position="280"/>
    </location>
</feature>
<dbReference type="InterPro" id="IPR024079">
    <property type="entry name" value="MetalloPept_cat_dom_sf"/>
</dbReference>
<dbReference type="GeneID" id="27898263"/>
<keyword evidence="1" id="KW-0472">Membrane</keyword>
<keyword evidence="1" id="KW-1133">Transmembrane helix</keyword>
<evidence type="ECO:0000313" key="3">
    <source>
        <dbReference type="EMBL" id="EMF16028.1"/>
    </source>
</evidence>
<accession>M3CQS5</accession>